<dbReference type="EMBL" id="ML770913">
    <property type="protein sequence ID" value="KAE9382862.1"/>
    <property type="molecule type" value="Genomic_DNA"/>
</dbReference>
<dbReference type="Proteomes" id="UP000799118">
    <property type="component" value="Unassembled WGS sequence"/>
</dbReference>
<name>A0A6A4GBG6_9AGAR</name>
<keyword evidence="2" id="KW-1185">Reference proteome</keyword>
<accession>A0A6A4GBG6</accession>
<sequence>MLRLHIDLFCRYSSCRRHLLSLYCTCLIMGNEKWMRAVLCTFFQGLEINRVLCRIPFGRRLTTRCRFSFRSSHFLRQLECFTIYEIRDTVKLLLMLRYSCH</sequence>
<gene>
    <name evidence="1" type="ORF">BT96DRAFT_158611</name>
</gene>
<protein>
    <submittedName>
        <fullName evidence="1">Uncharacterized protein</fullName>
    </submittedName>
</protein>
<proteinExistence type="predicted"/>
<evidence type="ECO:0000313" key="1">
    <source>
        <dbReference type="EMBL" id="KAE9382862.1"/>
    </source>
</evidence>
<organism evidence="1 2">
    <name type="scientific">Gymnopus androsaceus JB14</name>
    <dbReference type="NCBI Taxonomy" id="1447944"/>
    <lineage>
        <taxon>Eukaryota</taxon>
        <taxon>Fungi</taxon>
        <taxon>Dikarya</taxon>
        <taxon>Basidiomycota</taxon>
        <taxon>Agaricomycotina</taxon>
        <taxon>Agaricomycetes</taxon>
        <taxon>Agaricomycetidae</taxon>
        <taxon>Agaricales</taxon>
        <taxon>Marasmiineae</taxon>
        <taxon>Omphalotaceae</taxon>
        <taxon>Gymnopus</taxon>
    </lineage>
</organism>
<evidence type="ECO:0000313" key="2">
    <source>
        <dbReference type="Proteomes" id="UP000799118"/>
    </source>
</evidence>
<reference evidence="1" key="1">
    <citation type="journal article" date="2019" name="Environ. Microbiol.">
        <title>Fungal ecological strategies reflected in gene transcription - a case study of two litter decomposers.</title>
        <authorList>
            <person name="Barbi F."/>
            <person name="Kohler A."/>
            <person name="Barry K."/>
            <person name="Baskaran P."/>
            <person name="Daum C."/>
            <person name="Fauchery L."/>
            <person name="Ihrmark K."/>
            <person name="Kuo A."/>
            <person name="LaButti K."/>
            <person name="Lipzen A."/>
            <person name="Morin E."/>
            <person name="Grigoriev I.V."/>
            <person name="Henrissat B."/>
            <person name="Lindahl B."/>
            <person name="Martin F."/>
        </authorList>
    </citation>
    <scope>NUCLEOTIDE SEQUENCE</scope>
    <source>
        <strain evidence="1">JB14</strain>
    </source>
</reference>
<dbReference type="AlphaFoldDB" id="A0A6A4GBG6"/>